<dbReference type="Proteomes" id="UP000230233">
    <property type="component" value="Chromosome IV"/>
</dbReference>
<protein>
    <recommendedName>
        <fullName evidence="1">SPK domain-containing protein</fullName>
    </recommendedName>
</protein>
<evidence type="ECO:0000259" key="1">
    <source>
        <dbReference type="Pfam" id="PF04435"/>
    </source>
</evidence>
<dbReference type="PANTHER" id="PTHR23362:SF2">
    <property type="entry name" value="PROTEIN FAR1-RELATED SEQUENCE-RELATED"/>
    <property type="match status" value="1"/>
</dbReference>
<proteinExistence type="predicted"/>
<name>A0A2G5TVA6_9PELO</name>
<dbReference type="AlphaFoldDB" id="A0A2G5TVA6"/>
<dbReference type="Pfam" id="PF04435">
    <property type="entry name" value="SPK"/>
    <property type="match status" value="1"/>
</dbReference>
<accession>A0A2G5TVA6</accession>
<dbReference type="OrthoDB" id="5796902at2759"/>
<keyword evidence="3" id="KW-1185">Reference proteome</keyword>
<dbReference type="InterPro" id="IPR006570">
    <property type="entry name" value="SPK_dom"/>
</dbReference>
<sequence>MNGSSNWESLQFGQQKKKSKMMFAQEDDIKMWNFIAENYQMYGPFEIFTRMKEILEFEHAEKSLYYRFRNILAPNLHFTNFDVETKLKIAKKFNLVLNADFIQELNKSWDLIFDAAGCVEEFSWKSLTDSKGRKRISSEDFANGNSKKFKSSFPEMEDYQAPNTSTDASFYQNLQKIISNTIETANRALIEELKSQKTEIVVSSKPTTSNGLKHYLNGLRGLVNHFESSELADITKRIDSLEKNLDDSEKPLPISHIRAMLDFGLKTIGGKYQTEHCLKNNCDKSSKGVTAASLQQARSFKYTVNRSAQ</sequence>
<gene>
    <name evidence="2" type="primary">Cni-C49C3.8</name>
    <name evidence="2" type="synonym">Cnig_chr_IV.g11957</name>
    <name evidence="2" type="ORF">B9Z55_011957</name>
</gene>
<evidence type="ECO:0000313" key="3">
    <source>
        <dbReference type="Proteomes" id="UP000230233"/>
    </source>
</evidence>
<dbReference type="InterPro" id="IPR053315">
    <property type="entry name" value="Peptidase_C14A"/>
</dbReference>
<organism evidence="2 3">
    <name type="scientific">Caenorhabditis nigoni</name>
    <dbReference type="NCBI Taxonomy" id="1611254"/>
    <lineage>
        <taxon>Eukaryota</taxon>
        <taxon>Metazoa</taxon>
        <taxon>Ecdysozoa</taxon>
        <taxon>Nematoda</taxon>
        <taxon>Chromadorea</taxon>
        <taxon>Rhabditida</taxon>
        <taxon>Rhabditina</taxon>
        <taxon>Rhabditomorpha</taxon>
        <taxon>Rhabditoidea</taxon>
        <taxon>Rhabditidae</taxon>
        <taxon>Peloderinae</taxon>
        <taxon>Caenorhabditis</taxon>
    </lineage>
</organism>
<comment type="caution">
    <text evidence="2">The sequence shown here is derived from an EMBL/GenBank/DDBJ whole genome shotgun (WGS) entry which is preliminary data.</text>
</comment>
<dbReference type="EMBL" id="PDUG01000004">
    <property type="protein sequence ID" value="PIC31183.1"/>
    <property type="molecule type" value="Genomic_DNA"/>
</dbReference>
<feature type="domain" description="SPK" evidence="1">
    <location>
        <begin position="47"/>
        <end position="123"/>
    </location>
</feature>
<reference evidence="3" key="1">
    <citation type="submission" date="2017-10" db="EMBL/GenBank/DDBJ databases">
        <title>Rapid genome shrinkage in a self-fertile nematode reveals novel sperm competition proteins.</title>
        <authorList>
            <person name="Yin D."/>
            <person name="Schwarz E.M."/>
            <person name="Thomas C.G."/>
            <person name="Felde R.L."/>
            <person name="Korf I.F."/>
            <person name="Cutter A.D."/>
            <person name="Schartner C.M."/>
            <person name="Ralston E.J."/>
            <person name="Meyer B.J."/>
            <person name="Haag E.S."/>
        </authorList>
    </citation>
    <scope>NUCLEOTIDE SEQUENCE [LARGE SCALE GENOMIC DNA]</scope>
    <source>
        <strain evidence="3">JU1422</strain>
    </source>
</reference>
<evidence type="ECO:0000313" key="2">
    <source>
        <dbReference type="EMBL" id="PIC31183.1"/>
    </source>
</evidence>
<dbReference type="PANTHER" id="PTHR23362">
    <property type="entry name" value="L-PLASTIN-RELATED"/>
    <property type="match status" value="1"/>
</dbReference>